<feature type="transmembrane region" description="Helical" evidence="4">
    <location>
        <begin position="1172"/>
        <end position="1191"/>
    </location>
</feature>
<feature type="region of interest" description="Disordered" evidence="3">
    <location>
        <begin position="774"/>
        <end position="808"/>
    </location>
</feature>
<proteinExistence type="predicted"/>
<evidence type="ECO:0000256" key="2">
    <source>
        <dbReference type="SAM" id="Coils"/>
    </source>
</evidence>
<dbReference type="SUPFAM" id="SSF140693">
    <property type="entry name" value="IpaD-like"/>
    <property type="match status" value="1"/>
</dbReference>
<organism evidence="5 6">
    <name type="scientific">Sphingobacterium micropteri</name>
    <dbReference type="NCBI Taxonomy" id="2763501"/>
    <lineage>
        <taxon>Bacteria</taxon>
        <taxon>Pseudomonadati</taxon>
        <taxon>Bacteroidota</taxon>
        <taxon>Sphingobacteriia</taxon>
        <taxon>Sphingobacteriales</taxon>
        <taxon>Sphingobacteriaceae</taxon>
        <taxon>Sphingobacterium</taxon>
    </lineage>
</organism>
<accession>A0ABR7YU21</accession>
<keyword evidence="6" id="KW-1185">Reference proteome</keyword>
<evidence type="ECO:0000313" key="6">
    <source>
        <dbReference type="Proteomes" id="UP000602759"/>
    </source>
</evidence>
<feature type="region of interest" description="Disordered" evidence="3">
    <location>
        <begin position="131"/>
        <end position="181"/>
    </location>
</feature>
<feature type="compositionally biased region" description="Basic and acidic residues" evidence="3">
    <location>
        <begin position="790"/>
        <end position="808"/>
    </location>
</feature>
<feature type="compositionally biased region" description="Polar residues" evidence="3">
    <location>
        <begin position="775"/>
        <end position="787"/>
    </location>
</feature>
<dbReference type="RefSeq" id="WP_190995720.1">
    <property type="nucleotide sequence ID" value="NZ_JACOIK010000016.1"/>
</dbReference>
<name>A0ABR7YU21_9SPHI</name>
<feature type="transmembrane region" description="Helical" evidence="4">
    <location>
        <begin position="1197"/>
        <end position="1218"/>
    </location>
</feature>
<evidence type="ECO:0000256" key="1">
    <source>
        <dbReference type="ARBA" id="ARBA00023054"/>
    </source>
</evidence>
<evidence type="ECO:0008006" key="7">
    <source>
        <dbReference type="Google" id="ProtNLM"/>
    </source>
</evidence>
<keyword evidence="4" id="KW-0472">Membrane</keyword>
<evidence type="ECO:0000313" key="5">
    <source>
        <dbReference type="EMBL" id="MBD1434857.1"/>
    </source>
</evidence>
<keyword evidence="1 2" id="KW-0175">Coiled coil</keyword>
<reference evidence="5 6" key="1">
    <citation type="submission" date="2020-08" db="EMBL/GenBank/DDBJ databases">
        <title>Sphingobacterium sp. DN00404 isolated from aquaculture water.</title>
        <authorList>
            <person name="Zhang M."/>
        </authorList>
    </citation>
    <scope>NUCLEOTIDE SEQUENCE [LARGE SCALE GENOMIC DNA]</scope>
    <source>
        <strain evidence="5 6">DN00404</strain>
    </source>
</reference>
<keyword evidence="4" id="KW-1133">Transmembrane helix</keyword>
<keyword evidence="4" id="KW-0812">Transmembrane</keyword>
<evidence type="ECO:0000256" key="4">
    <source>
        <dbReference type="SAM" id="Phobius"/>
    </source>
</evidence>
<dbReference type="InterPro" id="IPR036708">
    <property type="entry name" value="BipD-like_sf"/>
</dbReference>
<protein>
    <recommendedName>
        <fullName evidence="7">Phage tail tape measure protein</fullName>
    </recommendedName>
</protein>
<dbReference type="EMBL" id="JACOIK010000016">
    <property type="protein sequence ID" value="MBD1434857.1"/>
    <property type="molecule type" value="Genomic_DNA"/>
</dbReference>
<dbReference type="PANTHER" id="PTHR32083:SF48">
    <property type="entry name" value="TRANS-GOLGI NETWORK-LOCALIZED SYP41-INTERACTING PROTEIN 1"/>
    <property type="match status" value="1"/>
</dbReference>
<feature type="transmembrane region" description="Helical" evidence="4">
    <location>
        <begin position="309"/>
        <end position="331"/>
    </location>
</feature>
<feature type="coiled-coil region" evidence="2">
    <location>
        <begin position="1336"/>
        <end position="1363"/>
    </location>
</feature>
<dbReference type="Proteomes" id="UP000602759">
    <property type="component" value="Unassembled WGS sequence"/>
</dbReference>
<comment type="caution">
    <text evidence="5">The sequence shown here is derived from an EMBL/GenBank/DDBJ whole genome shotgun (WGS) entry which is preliminary data.</text>
</comment>
<gene>
    <name evidence="5" type="ORF">H8B06_18685</name>
</gene>
<sequence>MAGIDVDGAPLKMRAEIDTKDFEKEFKASLERIRKENDKFWRDVQQGKVGNGVSKQSGTNSRAAFGATNELKEAQLRLKEAQIASIEAIRRTREERAKEISSLNVLKQAEQEAKNILTEKRAALAQYNLEQRKSSDEQKKAIQEERKAEKALRDTEKARKDAERELAKQNRETERRRKQLEKESSEYYKLNSALGNVRKRAKDVGAEMFKLELQGRKNTAAYEVLRKKSEALTKQTNILDTGIKKIDASLGLHQRHVGDYTRATEMIIPVVGRVNSQLAEFGLTLDDLAKKPGAIKEIGAAFVGLGRSLLAFIATPVGAALAVLGTMFALFQRNKQTVMDFNARLRDVSKTTGIAGQNLRDLGGSVVDLSMKLKVVDSKKLLEHAAIAGQLGEKGRENILAYAEAMAMLETASDISGEQGGKEIARLLTLVDGGIHNVKLFGDEVVNLGNNFAASESEILSNAEAIAQNTGLYRIGRQEVLAYATATKSLGIEAEVVGSTFQKTLGSFEKSIRSGKGVADILKVVGGSAADLERRFREDASGVFQDYIKGLNAIHKAGGSVQAQMERNGITDIRQRRVIGTLAAGYDTLARAMDTVRDASGAMQEEFENGAGKLVNQTRRMGIAWDNFVLSIEDGEGAIGRSVVAIVGFFADLLDQINKTFNPTSLDEFLARLVSFDAADRIREINKSMTEAEKVSKKVSEFDFSKASQRELNDIFIETTSAIESTQKAFDKYKKDVNAGILTEGGKNNFKDFEETLNFLRVRQANMYRLGARANGNTATPTGSETQNEVDEKAKRAAERAAEQARQAVERQRALQGQIDQLNEQSLRGQLSRDEQEVASIRDKYAKIREEVRKFYADPKNKGLRVNMSGISQAENFEISEATTRQETVRLVEQLNKQKAIYDEYNNYVEQKGSDAADRLFGKQAEIAKGYRQSLDDEYISLLGKQKSASTGGAASSKFTQAEEDRLKQLQAMRDAEAKGDEVKTRKRIDEAIQLAQTFNDKRLEIERKYLEARKALGKNITPEQEQELQKGKNKELSQLASEELSQSDAWQKLFSDLDALTVSQIDTLVNEIEAKFDKLSGTFDPIDLAAVRKRLNEARDLIIADNPFKRVSVAINEIFKSSSKESKATAEDIKRQWNNLAKATEGSFEFVANAVNSAAFLKDAIGEVGQTALMSMMSVATTAIAVSAAIKTAEKASVILAIIQAALVVVNAIAGLFKSIFNKRDKELEKSIESKKEAVEALDRAFQQLERSMNRAAGSDYYKTGEEQIKNLKEQRKLMEQMKLDEEDKKKTDKAKVQEYNDSLQSIDNKIEDIGQTLTDTLLQSTFKDLADDLADALISAMEEGEKAIDKLNEAYDDFIKDAITNSAKMSILQPVIKEMMDEAAAYAKKNNYSLEGFDFNAWRGAIEGAGGQFIDNVQTMFEGLGLDMSEATSSLKSEGISRATEDQFSEYLGINRAIYDINKQHLVAIQAQTGIQNSLLAVANDRLVALNAIEVNTANTVARLDTALTYLKHLQSIDSNLGGRYN</sequence>
<evidence type="ECO:0000256" key="3">
    <source>
        <dbReference type="SAM" id="MobiDB-lite"/>
    </source>
</evidence>
<dbReference type="PANTHER" id="PTHR32083">
    <property type="entry name" value="CILIA AND FLAGELLA-ASSOCIATED PROTEIN 58-RELATED"/>
    <property type="match status" value="1"/>
</dbReference>
<feature type="coiled-coil region" evidence="2">
    <location>
        <begin position="1226"/>
        <end position="1290"/>
    </location>
</feature>